<name>A0A1R3I395_9ROSI</name>
<dbReference type="AlphaFoldDB" id="A0A1R3I395"/>
<sequence>MFFSQVVGTAMGCFLTPLSLVFLLPFHEENRKANAPLLSEAYGSFNTFNTKDYCDVQLVHYLPPFNIGGVDYLSPSTSASTLTGLIIYRPLPVHDFLAGLIIYRPLPLHRLIGRVDILSPSTSASASWRG</sequence>
<protein>
    <submittedName>
        <fullName evidence="2">Oligopeptide transporter OPT family</fullName>
    </submittedName>
</protein>
<evidence type="ECO:0000313" key="3">
    <source>
        <dbReference type="Proteomes" id="UP000187203"/>
    </source>
</evidence>
<gene>
    <name evidence="2" type="ORF">COLO4_25376</name>
</gene>
<evidence type="ECO:0000313" key="2">
    <source>
        <dbReference type="EMBL" id="OMO77056.1"/>
    </source>
</evidence>
<keyword evidence="1" id="KW-1133">Transmembrane helix</keyword>
<organism evidence="2 3">
    <name type="scientific">Corchorus olitorius</name>
    <dbReference type="NCBI Taxonomy" id="93759"/>
    <lineage>
        <taxon>Eukaryota</taxon>
        <taxon>Viridiplantae</taxon>
        <taxon>Streptophyta</taxon>
        <taxon>Embryophyta</taxon>
        <taxon>Tracheophyta</taxon>
        <taxon>Spermatophyta</taxon>
        <taxon>Magnoliopsida</taxon>
        <taxon>eudicotyledons</taxon>
        <taxon>Gunneridae</taxon>
        <taxon>Pentapetalae</taxon>
        <taxon>rosids</taxon>
        <taxon>malvids</taxon>
        <taxon>Malvales</taxon>
        <taxon>Malvaceae</taxon>
        <taxon>Grewioideae</taxon>
        <taxon>Apeibeae</taxon>
        <taxon>Corchorus</taxon>
    </lineage>
</organism>
<keyword evidence="1" id="KW-0472">Membrane</keyword>
<keyword evidence="3" id="KW-1185">Reference proteome</keyword>
<comment type="caution">
    <text evidence="2">The sequence shown here is derived from an EMBL/GenBank/DDBJ whole genome shotgun (WGS) entry which is preliminary data.</text>
</comment>
<keyword evidence="1" id="KW-0812">Transmembrane</keyword>
<dbReference type="EMBL" id="AWUE01019016">
    <property type="protein sequence ID" value="OMO77056.1"/>
    <property type="molecule type" value="Genomic_DNA"/>
</dbReference>
<accession>A0A1R3I395</accession>
<proteinExistence type="predicted"/>
<feature type="transmembrane region" description="Helical" evidence="1">
    <location>
        <begin position="6"/>
        <end position="26"/>
    </location>
</feature>
<evidence type="ECO:0000256" key="1">
    <source>
        <dbReference type="SAM" id="Phobius"/>
    </source>
</evidence>
<dbReference type="Proteomes" id="UP000187203">
    <property type="component" value="Unassembled WGS sequence"/>
</dbReference>
<reference evidence="3" key="1">
    <citation type="submission" date="2013-09" db="EMBL/GenBank/DDBJ databases">
        <title>Corchorus olitorius genome sequencing.</title>
        <authorList>
            <person name="Alam M."/>
            <person name="Haque M.S."/>
            <person name="Islam M.S."/>
            <person name="Emdad E.M."/>
            <person name="Islam M.M."/>
            <person name="Ahmed B."/>
            <person name="Halim A."/>
            <person name="Hossen Q.M.M."/>
            <person name="Hossain M.Z."/>
            <person name="Ahmed R."/>
            <person name="Khan M.M."/>
            <person name="Islam R."/>
            <person name="Rashid M.M."/>
            <person name="Khan S.A."/>
            <person name="Rahman M.S."/>
            <person name="Alam M."/>
            <person name="Yahiya A.S."/>
            <person name="Khan M.S."/>
            <person name="Azam M.S."/>
            <person name="Haque T."/>
            <person name="Lashkar M.Z.H."/>
            <person name="Akhand A.I."/>
            <person name="Morshed G."/>
            <person name="Roy S."/>
            <person name="Uddin K.S."/>
            <person name="Rabeya T."/>
            <person name="Hossain A.S."/>
            <person name="Chowdhury A."/>
            <person name="Snigdha A.R."/>
            <person name="Mortoza M.S."/>
            <person name="Matin S.A."/>
            <person name="Hoque S.M.E."/>
            <person name="Islam M.K."/>
            <person name="Roy D.K."/>
            <person name="Haider R."/>
            <person name="Moosa M.M."/>
            <person name="Elias S.M."/>
            <person name="Hasan A.M."/>
            <person name="Jahan S."/>
            <person name="Shafiuddin M."/>
            <person name="Mahmood N."/>
            <person name="Shommy N.S."/>
        </authorList>
    </citation>
    <scope>NUCLEOTIDE SEQUENCE [LARGE SCALE GENOMIC DNA]</scope>
    <source>
        <strain evidence="3">cv. O-4</strain>
    </source>
</reference>